<dbReference type="InterPro" id="IPR003439">
    <property type="entry name" value="ABC_transporter-like_ATP-bd"/>
</dbReference>
<dbReference type="Gene3D" id="1.20.1560.10">
    <property type="entry name" value="ABC transporter type 1, transmembrane domain"/>
    <property type="match status" value="2"/>
</dbReference>
<reference evidence="13" key="1">
    <citation type="journal article" date="2023" name="Mol. Phylogenet. Evol.">
        <title>Genome-scale phylogeny and comparative genomics of the fungal order Sordariales.</title>
        <authorList>
            <person name="Hensen N."/>
            <person name="Bonometti L."/>
            <person name="Westerberg I."/>
            <person name="Brannstrom I.O."/>
            <person name="Guillou S."/>
            <person name="Cros-Aarteil S."/>
            <person name="Calhoun S."/>
            <person name="Haridas S."/>
            <person name="Kuo A."/>
            <person name="Mondo S."/>
            <person name="Pangilinan J."/>
            <person name="Riley R."/>
            <person name="LaButti K."/>
            <person name="Andreopoulos B."/>
            <person name="Lipzen A."/>
            <person name="Chen C."/>
            <person name="Yan M."/>
            <person name="Daum C."/>
            <person name="Ng V."/>
            <person name="Clum A."/>
            <person name="Steindorff A."/>
            <person name="Ohm R.A."/>
            <person name="Martin F."/>
            <person name="Silar P."/>
            <person name="Natvig D.O."/>
            <person name="Lalanne C."/>
            <person name="Gautier V."/>
            <person name="Ament-Velasquez S.L."/>
            <person name="Kruys A."/>
            <person name="Hutchinson M.I."/>
            <person name="Powell A.J."/>
            <person name="Barry K."/>
            <person name="Miller A.N."/>
            <person name="Grigoriev I.V."/>
            <person name="Debuchy R."/>
            <person name="Gladieux P."/>
            <person name="Hiltunen Thoren M."/>
            <person name="Johannesson H."/>
        </authorList>
    </citation>
    <scope>NUCLEOTIDE SEQUENCE</scope>
    <source>
        <strain evidence="13">CBS 955.72</strain>
    </source>
</reference>
<dbReference type="CDD" id="cd03244">
    <property type="entry name" value="ABCC_MRP_domain2"/>
    <property type="match status" value="1"/>
</dbReference>
<evidence type="ECO:0000256" key="6">
    <source>
        <dbReference type="ARBA" id="ARBA00022840"/>
    </source>
</evidence>
<feature type="transmembrane region" description="Helical" evidence="10">
    <location>
        <begin position="168"/>
        <end position="190"/>
    </location>
</feature>
<feature type="transmembrane region" description="Helical" evidence="10">
    <location>
        <begin position="442"/>
        <end position="460"/>
    </location>
</feature>
<dbReference type="GO" id="GO:0016020">
    <property type="term" value="C:membrane"/>
    <property type="evidence" value="ECO:0007669"/>
    <property type="project" value="UniProtKB-SubCell"/>
</dbReference>
<feature type="compositionally biased region" description="Polar residues" evidence="9">
    <location>
        <begin position="1344"/>
        <end position="1376"/>
    </location>
</feature>
<feature type="transmembrane region" description="Helical" evidence="10">
    <location>
        <begin position="553"/>
        <end position="572"/>
    </location>
</feature>
<evidence type="ECO:0000256" key="3">
    <source>
        <dbReference type="ARBA" id="ARBA00022692"/>
    </source>
</evidence>
<comment type="caution">
    <text evidence="13">The sequence shown here is derived from an EMBL/GenBank/DDBJ whole genome shotgun (WGS) entry which is preliminary data.</text>
</comment>
<evidence type="ECO:0000259" key="11">
    <source>
        <dbReference type="PROSITE" id="PS50893"/>
    </source>
</evidence>
<dbReference type="InterPro" id="IPR003593">
    <property type="entry name" value="AAA+_ATPase"/>
</dbReference>
<feature type="domain" description="ABC transporter" evidence="11">
    <location>
        <begin position="610"/>
        <end position="833"/>
    </location>
</feature>
<dbReference type="SMART" id="SM00382">
    <property type="entry name" value="AAA"/>
    <property type="match status" value="2"/>
</dbReference>
<dbReference type="EMBL" id="JAUIQD010000004">
    <property type="protein sequence ID" value="KAK3352376.1"/>
    <property type="molecule type" value="Genomic_DNA"/>
</dbReference>
<feature type="transmembrane region" description="Helical" evidence="10">
    <location>
        <begin position="418"/>
        <end position="436"/>
    </location>
</feature>
<dbReference type="CDD" id="cd18596">
    <property type="entry name" value="ABC_6TM_VMR1_D1_like"/>
    <property type="match status" value="1"/>
</dbReference>
<dbReference type="CDD" id="cd18604">
    <property type="entry name" value="ABC_6TM_VMR1_D2_like"/>
    <property type="match status" value="1"/>
</dbReference>
<dbReference type="PANTHER" id="PTHR24223">
    <property type="entry name" value="ATP-BINDING CASSETTE SUB-FAMILY C"/>
    <property type="match status" value="1"/>
</dbReference>
<keyword evidence="8 10" id="KW-0472">Membrane</keyword>
<dbReference type="PANTHER" id="PTHR24223:SF356">
    <property type="entry name" value="ATP-BINDING CASSETTE TRANSPORTER ABC4"/>
    <property type="match status" value="1"/>
</dbReference>
<dbReference type="InterPro" id="IPR011527">
    <property type="entry name" value="ABC1_TM_dom"/>
</dbReference>
<dbReference type="GO" id="GO:0016887">
    <property type="term" value="F:ATP hydrolysis activity"/>
    <property type="evidence" value="ECO:0007669"/>
    <property type="project" value="InterPro"/>
</dbReference>
<evidence type="ECO:0000313" key="14">
    <source>
        <dbReference type="Proteomes" id="UP001275084"/>
    </source>
</evidence>
<dbReference type="Gene3D" id="3.40.50.300">
    <property type="entry name" value="P-loop containing nucleotide triphosphate hydrolases"/>
    <property type="match status" value="2"/>
</dbReference>
<feature type="transmembrane region" description="Helical" evidence="10">
    <location>
        <begin position="110"/>
        <end position="130"/>
    </location>
</feature>
<keyword evidence="7 10" id="KW-1133">Transmembrane helix</keyword>
<evidence type="ECO:0000256" key="8">
    <source>
        <dbReference type="ARBA" id="ARBA00023136"/>
    </source>
</evidence>
<sequence length="1514" mass="166250">MLSMTEWASGLLMDSGRAPLLVTAEAPSVTSVSRVEWIANASRLAKSGFIHLALVIAVLLWAARAAATRPRLSVVPVNTRIRYAFEIPSQIARAASLALLIAVARETPGQWYNVLTVGLAFLLGLARLASNARWRHVILHEVNALLVASLFLLSSTVLLPSLEVGSKFTTGAVEIGALCSLAAAVFIAFCTPREWVPPFFEKPDNYDVPEASPSPEETCSWFVVFFSYEWLTPLIWKGWRNPVEMEDLPKLPSYDEPLLLLSRIMVARKKHKKTLRTFLSFQKKELITMSVWVGTAYASEVISPFAMYQLLQYISAPQDAVLHPSLWIFLLFAGPMIRSVAFQQYIFNSTRLVVRARSAMTQELYHRAMSSRELEDDVINDIATRGKKEDQTTSTSAGRLANLMASDTETILNARDTVMGLVGIPTGIFISGFGLWKVTGWPSIVGMSFMFLSAPLPVYITKLMSKSQRLIKIAQDSRISLISEYLGSIKVIKYFAWEDAITENIQKARNKEQKQLWRMTILGALTGELAELIPIITLLLIFGLYIGVANKDLTASVAFTTLNLVMGMRRNLGMGTWLMRSITDALVSLDRLDRFFENTEPLAQFPAGPLKIQNATFRRAKNASFWLKDISIDFIEGGLNAISGQSGSGKTSLLLSMLGELIIESGTVTTPGDIAFASQTPWLQNETIRDNIIFHAPFEQVRYDKVIEACCLAPDFAEFQKGDQTEIGESGTALSGGQKSRVALARALYSKSAVLFLDDIFSALDAKTAASLWKLCFCSDMLKGRTILLVTQVPWIPPQADLAITMDGGVVKGLEYNLGAVRKPITTGSSDGEVGGSDGNGTVAALEAKPAGPVSKPDEVTSEMKATGKTARLSVFKYMYYFGSAWYVWLILMMVVLVNGLFLATSFSLSVWVDAYAKPGVVDTIHYATLYAACTLGYVVMDGLSYLLFERGSWYAARHLHTDFVRSVLNTPLAWWKNIPVGRVVNRFSGDIKSLDTSLGTMVYWTLDILARIFFRVGAVSSILPIFALPALVSVFIGVLCGEMYTRTAVTIKRLVSSSQSPVFTQFSDTMSGLSVIRARGDMPQTFRDQLARRVRSLSRAQEANYNVNRWVSLRVDFITALVTAGAGFIAVSKFQVLGAGLVGFSLANATGLNQAILGLVRTMNEMEVELQSFHRIEEYSKLEPEEKEEEETKHAAYHAANGGQLTPENWPQSGSVEFRHVTIKYDPEGPDILKDINLKFAAGERVAVIGRTGSGKSTLVLSLLRFTNIVSGQILYDGVDITTIPRKKLRQALTIIPQEAVLFSGTLQSNLDPSGVVPVELLENALDSCSGIASFKARDNNKLTSRSTSPTLTADPTPSETTPLLSATNDTPSNGTTTPATVLQLTTPVLPKGENFSHGQRQVLSLCRALIRKSKLMLLDEATASMDYETDRGVQAVLRRELDADGAGDRTLVTIAHRLQTIVDYDKVVVMGAGRVVETGSPRELYALRGQFYEMVKHSGEGDDLGRVLEGEV</sequence>
<feature type="transmembrane region" description="Helical" evidence="10">
    <location>
        <begin position="886"/>
        <end position="913"/>
    </location>
</feature>
<comment type="subcellular location">
    <subcellularLocation>
        <location evidence="1">Membrane</location>
        <topology evidence="1">Multi-pass membrane protein</topology>
    </subcellularLocation>
</comment>
<reference evidence="13" key="2">
    <citation type="submission" date="2023-06" db="EMBL/GenBank/DDBJ databases">
        <authorList>
            <consortium name="Lawrence Berkeley National Laboratory"/>
            <person name="Haridas S."/>
            <person name="Hensen N."/>
            <person name="Bonometti L."/>
            <person name="Westerberg I."/>
            <person name="Brannstrom I.O."/>
            <person name="Guillou S."/>
            <person name="Cros-Aarteil S."/>
            <person name="Calhoun S."/>
            <person name="Kuo A."/>
            <person name="Mondo S."/>
            <person name="Pangilinan J."/>
            <person name="Riley R."/>
            <person name="Labutti K."/>
            <person name="Andreopoulos B."/>
            <person name="Lipzen A."/>
            <person name="Chen C."/>
            <person name="Yanf M."/>
            <person name="Daum C."/>
            <person name="Ng V."/>
            <person name="Clum A."/>
            <person name="Steindorff A."/>
            <person name="Ohm R."/>
            <person name="Martin F."/>
            <person name="Silar P."/>
            <person name="Natvig D."/>
            <person name="Lalanne C."/>
            <person name="Gautier V."/>
            <person name="Ament-Velasquez S.L."/>
            <person name="Kruys A."/>
            <person name="Hutchinson M.I."/>
            <person name="Powell A.J."/>
            <person name="Barry K."/>
            <person name="Miller A.N."/>
            <person name="Grigoriev I.V."/>
            <person name="Debuchy R."/>
            <person name="Gladieux P."/>
            <person name="Thoren M.H."/>
            <person name="Johannesson H."/>
        </authorList>
    </citation>
    <scope>NUCLEOTIDE SEQUENCE</scope>
    <source>
        <strain evidence="13">CBS 955.72</strain>
    </source>
</reference>
<accession>A0AAJ0HGS1</accession>
<dbReference type="InterPro" id="IPR036640">
    <property type="entry name" value="ABC1_TM_sf"/>
</dbReference>
<feature type="transmembrane region" description="Helical" evidence="10">
    <location>
        <begin position="925"/>
        <end position="949"/>
    </location>
</feature>
<evidence type="ECO:0000256" key="10">
    <source>
        <dbReference type="SAM" id="Phobius"/>
    </source>
</evidence>
<feature type="domain" description="ABC transmembrane type-1" evidence="12">
    <location>
        <begin position="889"/>
        <end position="1168"/>
    </location>
</feature>
<dbReference type="SUPFAM" id="SSF52540">
    <property type="entry name" value="P-loop containing nucleoside triphosphate hydrolases"/>
    <property type="match status" value="2"/>
</dbReference>
<evidence type="ECO:0000256" key="5">
    <source>
        <dbReference type="ARBA" id="ARBA00022741"/>
    </source>
</evidence>
<feature type="transmembrane region" description="Helical" evidence="10">
    <location>
        <begin position="326"/>
        <end position="347"/>
    </location>
</feature>
<organism evidence="13 14">
    <name type="scientific">Lasiosphaeria hispida</name>
    <dbReference type="NCBI Taxonomy" id="260671"/>
    <lineage>
        <taxon>Eukaryota</taxon>
        <taxon>Fungi</taxon>
        <taxon>Dikarya</taxon>
        <taxon>Ascomycota</taxon>
        <taxon>Pezizomycotina</taxon>
        <taxon>Sordariomycetes</taxon>
        <taxon>Sordariomycetidae</taxon>
        <taxon>Sordariales</taxon>
        <taxon>Lasiosphaeriaceae</taxon>
        <taxon>Lasiosphaeria</taxon>
    </lineage>
</organism>
<feature type="transmembrane region" description="Helical" evidence="10">
    <location>
        <begin position="519"/>
        <end position="547"/>
    </location>
</feature>
<dbReference type="InterPro" id="IPR017871">
    <property type="entry name" value="ABC_transporter-like_CS"/>
</dbReference>
<evidence type="ECO:0000313" key="13">
    <source>
        <dbReference type="EMBL" id="KAK3352376.1"/>
    </source>
</evidence>
<keyword evidence="14" id="KW-1185">Reference proteome</keyword>
<gene>
    <name evidence="13" type="ORF">B0T25DRAFT_184635</name>
</gene>
<dbReference type="GO" id="GO:0140359">
    <property type="term" value="F:ABC-type transporter activity"/>
    <property type="evidence" value="ECO:0007669"/>
    <property type="project" value="InterPro"/>
</dbReference>
<evidence type="ECO:0008006" key="15">
    <source>
        <dbReference type="Google" id="ProtNLM"/>
    </source>
</evidence>
<dbReference type="FunFam" id="1.20.1560.10:FF:000013">
    <property type="entry name" value="ABC transporter C family member 2"/>
    <property type="match status" value="1"/>
</dbReference>
<dbReference type="PROSITE" id="PS50929">
    <property type="entry name" value="ABC_TM1F"/>
    <property type="match status" value="2"/>
</dbReference>
<evidence type="ECO:0000256" key="2">
    <source>
        <dbReference type="ARBA" id="ARBA00022448"/>
    </source>
</evidence>
<dbReference type="CDD" id="cd03250">
    <property type="entry name" value="ABCC_MRP_domain1"/>
    <property type="match status" value="1"/>
</dbReference>
<keyword evidence="5" id="KW-0547">Nucleotide-binding</keyword>
<dbReference type="GO" id="GO:0005524">
    <property type="term" value="F:ATP binding"/>
    <property type="evidence" value="ECO:0007669"/>
    <property type="project" value="UniProtKB-KW"/>
</dbReference>
<keyword evidence="6" id="KW-0067">ATP-binding</keyword>
<feature type="domain" description="ABC transporter" evidence="11">
    <location>
        <begin position="1217"/>
        <end position="1499"/>
    </location>
</feature>
<dbReference type="Pfam" id="PF00664">
    <property type="entry name" value="ABC_membrane"/>
    <property type="match status" value="2"/>
</dbReference>
<dbReference type="SUPFAM" id="SSF90123">
    <property type="entry name" value="ABC transporter transmembrane region"/>
    <property type="match status" value="2"/>
</dbReference>
<keyword evidence="3 10" id="KW-0812">Transmembrane</keyword>
<feature type="transmembrane region" description="Helical" evidence="10">
    <location>
        <begin position="44"/>
        <end position="63"/>
    </location>
</feature>
<feature type="transmembrane region" description="Helical" evidence="10">
    <location>
        <begin position="142"/>
        <end position="162"/>
    </location>
</feature>
<feature type="transmembrane region" description="Helical" evidence="10">
    <location>
        <begin position="286"/>
        <end position="306"/>
    </location>
</feature>
<dbReference type="GO" id="GO:0005737">
    <property type="term" value="C:cytoplasm"/>
    <property type="evidence" value="ECO:0007669"/>
    <property type="project" value="UniProtKB-ARBA"/>
</dbReference>
<feature type="transmembrane region" description="Helical" evidence="10">
    <location>
        <begin position="1013"/>
        <end position="1040"/>
    </location>
</feature>
<feature type="domain" description="ABC transmembrane type-1" evidence="12">
    <location>
        <begin position="298"/>
        <end position="584"/>
    </location>
</feature>
<protein>
    <recommendedName>
        <fullName evidence="15">ATP-binding cassette transporter abc4</fullName>
    </recommendedName>
</protein>
<evidence type="ECO:0000256" key="1">
    <source>
        <dbReference type="ARBA" id="ARBA00004141"/>
    </source>
</evidence>
<dbReference type="InterPro" id="IPR027417">
    <property type="entry name" value="P-loop_NTPase"/>
</dbReference>
<keyword evidence="2" id="KW-0813">Transport</keyword>
<dbReference type="PROSITE" id="PS00211">
    <property type="entry name" value="ABC_TRANSPORTER_1"/>
    <property type="match status" value="2"/>
</dbReference>
<evidence type="ECO:0000256" key="4">
    <source>
        <dbReference type="ARBA" id="ARBA00022737"/>
    </source>
</evidence>
<evidence type="ECO:0000256" key="7">
    <source>
        <dbReference type="ARBA" id="ARBA00022989"/>
    </source>
</evidence>
<feature type="region of interest" description="Disordered" evidence="9">
    <location>
        <begin position="1344"/>
        <end position="1380"/>
    </location>
</feature>
<dbReference type="Pfam" id="PF00005">
    <property type="entry name" value="ABC_tran"/>
    <property type="match status" value="2"/>
</dbReference>
<evidence type="ECO:0000259" key="12">
    <source>
        <dbReference type="PROSITE" id="PS50929"/>
    </source>
</evidence>
<dbReference type="PROSITE" id="PS50893">
    <property type="entry name" value="ABC_TRANSPORTER_2"/>
    <property type="match status" value="2"/>
</dbReference>
<keyword evidence="4" id="KW-0677">Repeat</keyword>
<proteinExistence type="predicted"/>
<name>A0AAJ0HGS1_9PEZI</name>
<dbReference type="InterPro" id="IPR050173">
    <property type="entry name" value="ABC_transporter_C-like"/>
</dbReference>
<dbReference type="Proteomes" id="UP001275084">
    <property type="component" value="Unassembled WGS sequence"/>
</dbReference>
<evidence type="ECO:0000256" key="9">
    <source>
        <dbReference type="SAM" id="MobiDB-lite"/>
    </source>
</evidence>